<reference evidence="2 4" key="1">
    <citation type="submission" date="2008-03" db="EMBL/GenBank/DDBJ databases">
        <title>Annotation of Ixodes scapularis.</title>
        <authorList>
            <consortium name="Ixodes scapularis Genome Project Consortium"/>
            <person name="Caler E."/>
            <person name="Hannick L.I."/>
            <person name="Bidwell S."/>
            <person name="Joardar V."/>
            <person name="Thiagarajan M."/>
            <person name="Amedeo P."/>
            <person name="Galinsky K.J."/>
            <person name="Schobel S."/>
            <person name="Inman J."/>
            <person name="Hostetler J."/>
            <person name="Miller J."/>
            <person name="Hammond M."/>
            <person name="Megy K."/>
            <person name="Lawson D."/>
            <person name="Kodira C."/>
            <person name="Sutton G."/>
            <person name="Meyer J."/>
            <person name="Hill C.A."/>
            <person name="Birren B."/>
            <person name="Nene V."/>
            <person name="Collins F."/>
            <person name="Alarcon-Chaidez F."/>
            <person name="Wikel S."/>
            <person name="Strausberg R."/>
        </authorList>
    </citation>
    <scope>NUCLEOTIDE SEQUENCE [LARGE SCALE GENOMIC DNA]</scope>
    <source>
        <strain evidence="4">Wikel</strain>
        <strain evidence="2">Wikel colony</strain>
    </source>
</reference>
<feature type="compositionally biased region" description="Basic residues" evidence="1">
    <location>
        <begin position="169"/>
        <end position="179"/>
    </location>
</feature>
<proteinExistence type="predicted"/>
<feature type="region of interest" description="Disordered" evidence="1">
    <location>
        <begin position="150"/>
        <end position="179"/>
    </location>
</feature>
<dbReference type="HOGENOM" id="CLU_1505112_0_0_1"/>
<evidence type="ECO:0000313" key="2">
    <source>
        <dbReference type="EMBL" id="EEC17850.1"/>
    </source>
</evidence>
<reference evidence="3" key="2">
    <citation type="submission" date="2020-05" db="UniProtKB">
        <authorList>
            <consortium name="EnsemblMetazoa"/>
        </authorList>
    </citation>
    <scope>IDENTIFICATION</scope>
    <source>
        <strain evidence="3">wikel</strain>
    </source>
</reference>
<evidence type="ECO:0000256" key="1">
    <source>
        <dbReference type="SAM" id="MobiDB-lite"/>
    </source>
</evidence>
<dbReference type="AlphaFoldDB" id="B7QG78"/>
<protein>
    <submittedName>
        <fullName evidence="2 3">Uncharacterized protein</fullName>
    </submittedName>
</protein>
<dbReference type="Proteomes" id="UP000001555">
    <property type="component" value="Unassembled WGS sequence"/>
</dbReference>
<dbReference type="InParanoid" id="B7QG78"/>
<dbReference type="PaxDb" id="6945-B7QG78"/>
<keyword evidence="4" id="KW-1185">Reference proteome</keyword>
<evidence type="ECO:0000313" key="4">
    <source>
        <dbReference type="Proteomes" id="UP000001555"/>
    </source>
</evidence>
<dbReference type="EMBL" id="DS929532">
    <property type="protein sequence ID" value="EEC17850.1"/>
    <property type="molecule type" value="Genomic_DNA"/>
</dbReference>
<dbReference type="VEuPathDB" id="VectorBase:ISCI022601"/>
<dbReference type="EMBL" id="ABJB010687873">
    <property type="status" value="NOT_ANNOTATED_CDS"/>
    <property type="molecule type" value="Genomic_DNA"/>
</dbReference>
<dbReference type="EnsemblMetazoa" id="ISCW022601-RA">
    <property type="protein sequence ID" value="ISCW022601-PA"/>
    <property type="gene ID" value="ISCW022601"/>
</dbReference>
<organism>
    <name type="scientific">Ixodes scapularis</name>
    <name type="common">Black-legged tick</name>
    <name type="synonym">Deer tick</name>
    <dbReference type="NCBI Taxonomy" id="6945"/>
    <lineage>
        <taxon>Eukaryota</taxon>
        <taxon>Metazoa</taxon>
        <taxon>Ecdysozoa</taxon>
        <taxon>Arthropoda</taxon>
        <taxon>Chelicerata</taxon>
        <taxon>Arachnida</taxon>
        <taxon>Acari</taxon>
        <taxon>Parasitiformes</taxon>
        <taxon>Ixodida</taxon>
        <taxon>Ixodoidea</taxon>
        <taxon>Ixodidae</taxon>
        <taxon>Ixodinae</taxon>
        <taxon>Ixodes</taxon>
    </lineage>
</organism>
<accession>B7QG78</accession>
<feature type="region of interest" description="Disordered" evidence="1">
    <location>
        <begin position="48"/>
        <end position="84"/>
    </location>
</feature>
<gene>
    <name evidence="2" type="ORF">IscW_ISCW022601</name>
</gene>
<name>B7QG78_IXOSC</name>
<dbReference type="VEuPathDB" id="VectorBase:ISCW022601"/>
<evidence type="ECO:0000313" key="3">
    <source>
        <dbReference type="EnsemblMetazoa" id="ISCW022601-PA"/>
    </source>
</evidence>
<sequence>MLQPALALPIPEIRDRHPYQEPVKHGPVQAGPLRRVPGHRYFLLGKEGKLNRGPLSSGPADKSAPPGHPTASDFGPRNRFLRRAMQLAHPGRPPQLLQARKLPSCVAYRAREGHRHPGATERQRCSGRIPEKGLQVVGVALSDFVGASLLSRERRNVGTSAAAGGETKARRRQRQQPCA</sequence>